<dbReference type="Gene3D" id="3.60.10.10">
    <property type="entry name" value="Endonuclease/exonuclease/phosphatase"/>
    <property type="match status" value="1"/>
</dbReference>
<dbReference type="Proteomes" id="UP001161247">
    <property type="component" value="Chromosome 2"/>
</dbReference>
<evidence type="ECO:0000256" key="1">
    <source>
        <dbReference type="SAM" id="MobiDB-lite"/>
    </source>
</evidence>
<gene>
    <name evidence="3" type="ORF">OLC1_LOCUS7031</name>
</gene>
<dbReference type="PANTHER" id="PTHR33710:SF89">
    <property type="match status" value="1"/>
</dbReference>
<keyword evidence="4" id="KW-1185">Reference proteome</keyword>
<evidence type="ECO:0000313" key="3">
    <source>
        <dbReference type="EMBL" id="CAI9096230.1"/>
    </source>
</evidence>
<reference evidence="3" key="1">
    <citation type="submission" date="2023-03" db="EMBL/GenBank/DDBJ databases">
        <authorList>
            <person name="Julca I."/>
        </authorList>
    </citation>
    <scope>NUCLEOTIDE SEQUENCE</scope>
</reference>
<dbReference type="Pfam" id="PF03372">
    <property type="entry name" value="Exo_endo_phos"/>
    <property type="match status" value="1"/>
</dbReference>
<dbReference type="GO" id="GO:0003824">
    <property type="term" value="F:catalytic activity"/>
    <property type="evidence" value="ECO:0007669"/>
    <property type="project" value="InterPro"/>
</dbReference>
<accession>A0AAV1CLH9</accession>
<feature type="domain" description="Endonuclease/exonuclease/phosphatase" evidence="2">
    <location>
        <begin position="37"/>
        <end position="151"/>
    </location>
</feature>
<dbReference type="SUPFAM" id="SSF56219">
    <property type="entry name" value="DNase I-like"/>
    <property type="match status" value="1"/>
</dbReference>
<evidence type="ECO:0000259" key="2">
    <source>
        <dbReference type="Pfam" id="PF03372"/>
    </source>
</evidence>
<proteinExistence type="predicted"/>
<dbReference type="InterPro" id="IPR005135">
    <property type="entry name" value="Endo/exonuclease/phosphatase"/>
</dbReference>
<name>A0AAV1CLH9_OLDCO</name>
<organism evidence="3 4">
    <name type="scientific">Oldenlandia corymbosa var. corymbosa</name>
    <dbReference type="NCBI Taxonomy" id="529605"/>
    <lineage>
        <taxon>Eukaryota</taxon>
        <taxon>Viridiplantae</taxon>
        <taxon>Streptophyta</taxon>
        <taxon>Embryophyta</taxon>
        <taxon>Tracheophyta</taxon>
        <taxon>Spermatophyta</taxon>
        <taxon>Magnoliopsida</taxon>
        <taxon>eudicotyledons</taxon>
        <taxon>Gunneridae</taxon>
        <taxon>Pentapetalae</taxon>
        <taxon>asterids</taxon>
        <taxon>lamiids</taxon>
        <taxon>Gentianales</taxon>
        <taxon>Rubiaceae</taxon>
        <taxon>Rubioideae</taxon>
        <taxon>Spermacoceae</taxon>
        <taxon>Hedyotis-Oldenlandia complex</taxon>
        <taxon>Oldenlandia</taxon>
    </lineage>
</organism>
<dbReference type="EMBL" id="OX459119">
    <property type="protein sequence ID" value="CAI9096230.1"/>
    <property type="molecule type" value="Genomic_DNA"/>
</dbReference>
<sequence>MLRSRRNHWSPGESIAPEAKNPAHSTKGPRSQRKLKPNGGGRASLWAELNDLSDSIDSEWIILGDFNCLASAAKRLNRRTVTAGNTIELQSFMAKHHITDLPHSGNFFTWTNKHQTGSRICSKLDRILVNSCWMTSLQAHASFLAPGVSDHSPGIAELLPEKVVHPPFRFCNFWTNEDDFIPTVSDSWLSNLP</sequence>
<feature type="region of interest" description="Disordered" evidence="1">
    <location>
        <begin position="1"/>
        <end position="40"/>
    </location>
</feature>
<dbReference type="InterPro" id="IPR036691">
    <property type="entry name" value="Endo/exonu/phosph_ase_sf"/>
</dbReference>
<dbReference type="AlphaFoldDB" id="A0AAV1CLH9"/>
<protein>
    <submittedName>
        <fullName evidence="3">OLC1v1032321C1</fullName>
    </submittedName>
</protein>
<evidence type="ECO:0000313" key="4">
    <source>
        <dbReference type="Proteomes" id="UP001161247"/>
    </source>
</evidence>
<dbReference type="PANTHER" id="PTHR33710">
    <property type="entry name" value="BNAC02G09200D PROTEIN"/>
    <property type="match status" value="1"/>
</dbReference>